<dbReference type="EMBL" id="HG316454">
    <property type="protein sequence ID" value="CDF87932.1"/>
    <property type="molecule type" value="Genomic_DNA"/>
</dbReference>
<sequence>MGEKGFRDENAASANDCIILDEGPQRGYMAADVLWNHRIGEVSICDGILALTVCLGFAVIMLKKNATKLTLDLHEDELELYEAVKYYKQGKFSLGPLGPLGVQLYSLGPLCRNFMRKVSLIFSSATLGTFYLGAKRAGISPVFALATVCGVAYLPLFQLQSLQVCLGPLQWFLLSIVFYSWESFTYFPQLSTKWFAHLLLLASSVGLSVSTKYLGFATWAWIFILVALHFWNTISDVQLSTCFVVKSTILQASALTLVPAIIFLISNILQLSHWSEDVPEFSRFMSSNFKAYLRGPIEHPVGLNYGSTVTLRHLESLGGYLHSHNYTYETGSFGQQVTLTQVEGDPDNEWIVENKFPDKNNAMLNKKIHDSDQIRFRHRRTGKLLRASTAKPPVSQEEYDLEVSGTGGFDYDGDSDELWTIRVVNAPRRSPVKPLESIINLQNEGHSCALLAHDIRLPEWGFNQQEVLCVEEPMESRTRFKFELVRPAVEVEEYETYYCKKGKISCIMELLFELWKRQIKYNSYEKNYKAISSYNPENWPFNLIGKKLADNIWVFGSLMPVFFVMYQLLQLLKWNPYEKKQEVSLNSTLLYKVGSECALGWLIHFYPFFKNPHSHLDVTLYLPALLLGQMLSAEIVDSLYKWNRWSLACIAAYLAVVIYY</sequence>
<keyword evidence="10 15" id="KW-1133">Transmembrane helix</keyword>
<dbReference type="PANTHER" id="PTHR10050:SF46">
    <property type="entry name" value="PROTEIN O-MANNOSYL-TRANSFERASE 2"/>
    <property type="match status" value="1"/>
</dbReference>
<organism evidence="17 18">
    <name type="scientific">Zygosaccharomyces bailii (strain CLIB 213 / ATCC 58445 / CBS 680 / BCRC 21525 / NBRC 1098 / NCYC 1416 / NRRL Y-2227)</name>
    <dbReference type="NCBI Taxonomy" id="1333698"/>
    <lineage>
        <taxon>Eukaryota</taxon>
        <taxon>Fungi</taxon>
        <taxon>Dikarya</taxon>
        <taxon>Ascomycota</taxon>
        <taxon>Saccharomycotina</taxon>
        <taxon>Saccharomycetes</taxon>
        <taxon>Saccharomycetales</taxon>
        <taxon>Saccharomycetaceae</taxon>
        <taxon>Zygosaccharomyces</taxon>
    </lineage>
</organism>
<dbReference type="InterPro" id="IPR003342">
    <property type="entry name" value="ArnT-like_N"/>
</dbReference>
<keyword evidence="7 15" id="KW-0812">Transmembrane</keyword>
<evidence type="ECO:0000256" key="13">
    <source>
        <dbReference type="ARBA" id="ARBA00045085"/>
    </source>
</evidence>
<dbReference type="Gene3D" id="2.80.10.50">
    <property type="match status" value="1"/>
</dbReference>
<evidence type="ECO:0000256" key="11">
    <source>
        <dbReference type="ARBA" id="ARBA00023136"/>
    </source>
</evidence>
<evidence type="ECO:0000256" key="1">
    <source>
        <dbReference type="ARBA" id="ARBA00004477"/>
    </source>
</evidence>
<dbReference type="PANTHER" id="PTHR10050">
    <property type="entry name" value="DOLICHYL-PHOSPHATE-MANNOSE--PROTEIN MANNOSYLTRANSFERASE"/>
    <property type="match status" value="1"/>
</dbReference>
<keyword evidence="11 15" id="KW-0472">Membrane</keyword>
<comment type="similarity">
    <text evidence="3">Belongs to the glycosyltransferase 39 family.</text>
</comment>
<feature type="transmembrane region" description="Helical" evidence="15">
    <location>
        <begin position="138"/>
        <end position="157"/>
    </location>
</feature>
<dbReference type="Pfam" id="PF02815">
    <property type="entry name" value="MIR"/>
    <property type="match status" value="1"/>
</dbReference>
<feature type="transmembrane region" description="Helical" evidence="15">
    <location>
        <begin position="213"/>
        <end position="231"/>
    </location>
</feature>
<protein>
    <recommendedName>
        <fullName evidence="4">dolichyl-phosphate-mannose--protein mannosyltransferase</fullName>
        <ecNumber evidence="4">2.4.1.109</ecNumber>
    </recommendedName>
</protein>
<evidence type="ECO:0000313" key="18">
    <source>
        <dbReference type="Proteomes" id="UP000019375"/>
    </source>
</evidence>
<dbReference type="SUPFAM" id="SSF82109">
    <property type="entry name" value="MIR domain"/>
    <property type="match status" value="1"/>
</dbReference>
<dbReference type="InterPro" id="IPR036300">
    <property type="entry name" value="MIR_dom_sf"/>
</dbReference>
<dbReference type="Proteomes" id="UP000019375">
    <property type="component" value="Unassembled WGS sequence"/>
</dbReference>
<feature type="domain" description="MIR" evidence="16">
    <location>
        <begin position="365"/>
        <end position="424"/>
    </location>
</feature>
<feature type="transmembrane region" description="Helical" evidence="15">
    <location>
        <begin position="39"/>
        <end position="62"/>
    </location>
</feature>
<keyword evidence="18" id="KW-1185">Reference proteome</keyword>
<reference evidence="18" key="1">
    <citation type="journal article" date="2013" name="Genome Announc.">
        <title>Genome sequence of the food spoilage yeast Zygosaccharomyces bailii CLIB 213(T).</title>
        <authorList>
            <person name="Galeote V."/>
            <person name="Bigey F."/>
            <person name="Devillers H."/>
            <person name="Neuveglise C."/>
            <person name="Dequin S."/>
        </authorList>
    </citation>
    <scope>NUCLEOTIDE SEQUENCE [LARGE SCALE GENOMIC DNA]</scope>
    <source>
        <strain evidence="18">CLIB 213 / ATCC 58445 / CBS 680 / CCRC 21525 / NBRC 1098 / NCYC 1416 / NRRL Y-2227</strain>
    </source>
</reference>
<keyword evidence="6" id="KW-0808">Transferase</keyword>
<feature type="transmembrane region" description="Helical" evidence="15">
    <location>
        <begin position="164"/>
        <end position="181"/>
    </location>
</feature>
<comment type="catalytic activity">
    <reaction evidence="14">
        <text>a di-trans,poly-cis-dolichyl beta-D-mannosyl phosphate + L-seryl-[protein] = 3-O-(alpha-D-mannosyl)-L-seryl-[protein] + a di-trans,poly-cis-dolichyl phosphate + H(+)</text>
        <dbReference type="Rhea" id="RHEA:17377"/>
        <dbReference type="Rhea" id="RHEA-COMP:9863"/>
        <dbReference type="Rhea" id="RHEA-COMP:13546"/>
        <dbReference type="Rhea" id="RHEA-COMP:19498"/>
        <dbReference type="Rhea" id="RHEA-COMP:19501"/>
        <dbReference type="ChEBI" id="CHEBI:15378"/>
        <dbReference type="ChEBI" id="CHEBI:29999"/>
        <dbReference type="ChEBI" id="CHEBI:57683"/>
        <dbReference type="ChEBI" id="CHEBI:58211"/>
        <dbReference type="ChEBI" id="CHEBI:137321"/>
        <dbReference type="EC" id="2.4.1.109"/>
    </reaction>
</comment>
<name>A0A8J2T3V8_ZYGB2</name>
<evidence type="ECO:0000256" key="7">
    <source>
        <dbReference type="ARBA" id="ARBA00022692"/>
    </source>
</evidence>
<keyword evidence="12" id="KW-0325">Glycoprotein</keyword>
<evidence type="ECO:0000256" key="5">
    <source>
        <dbReference type="ARBA" id="ARBA00022676"/>
    </source>
</evidence>
<dbReference type="EC" id="2.4.1.109" evidence="4"/>
<dbReference type="InterPro" id="IPR027005">
    <property type="entry name" value="PMT-like"/>
</dbReference>
<evidence type="ECO:0000256" key="12">
    <source>
        <dbReference type="ARBA" id="ARBA00023180"/>
    </source>
</evidence>
<evidence type="ECO:0000256" key="9">
    <source>
        <dbReference type="ARBA" id="ARBA00022824"/>
    </source>
</evidence>
<dbReference type="GO" id="GO:0004169">
    <property type="term" value="F:dolichyl-phosphate-mannose-protein mannosyltransferase activity"/>
    <property type="evidence" value="ECO:0007669"/>
    <property type="project" value="UniProtKB-EC"/>
</dbReference>
<evidence type="ECO:0000256" key="14">
    <source>
        <dbReference type="ARBA" id="ARBA00045102"/>
    </source>
</evidence>
<keyword evidence="5" id="KW-0328">Glycosyltransferase</keyword>
<evidence type="ECO:0000256" key="8">
    <source>
        <dbReference type="ARBA" id="ARBA00022737"/>
    </source>
</evidence>
<feature type="domain" description="MIR" evidence="16">
    <location>
        <begin position="300"/>
        <end position="355"/>
    </location>
</feature>
<dbReference type="PROSITE" id="PS50919">
    <property type="entry name" value="MIR"/>
    <property type="match status" value="2"/>
</dbReference>
<evidence type="ECO:0000256" key="10">
    <source>
        <dbReference type="ARBA" id="ARBA00022989"/>
    </source>
</evidence>
<evidence type="ECO:0000256" key="4">
    <source>
        <dbReference type="ARBA" id="ARBA00012839"/>
    </source>
</evidence>
<comment type="catalytic activity">
    <reaction evidence="13">
        <text>a di-trans,poly-cis-dolichyl beta-D-mannosyl phosphate + L-threonyl-[protein] = 3-O-(alpha-D-mannosyl)-L-threonyl-[protein] + a di-trans,poly-cis-dolichyl phosphate + H(+)</text>
        <dbReference type="Rhea" id="RHEA:53396"/>
        <dbReference type="Rhea" id="RHEA-COMP:11060"/>
        <dbReference type="Rhea" id="RHEA-COMP:13547"/>
        <dbReference type="Rhea" id="RHEA-COMP:19498"/>
        <dbReference type="Rhea" id="RHEA-COMP:19501"/>
        <dbReference type="ChEBI" id="CHEBI:15378"/>
        <dbReference type="ChEBI" id="CHEBI:30013"/>
        <dbReference type="ChEBI" id="CHEBI:57683"/>
        <dbReference type="ChEBI" id="CHEBI:58211"/>
        <dbReference type="ChEBI" id="CHEBI:137323"/>
        <dbReference type="EC" id="2.4.1.109"/>
    </reaction>
</comment>
<dbReference type="GO" id="GO:0005789">
    <property type="term" value="C:endoplasmic reticulum membrane"/>
    <property type="evidence" value="ECO:0007669"/>
    <property type="project" value="UniProtKB-SubCell"/>
</dbReference>
<accession>A0A8J2T3V8</accession>
<evidence type="ECO:0000256" key="2">
    <source>
        <dbReference type="ARBA" id="ARBA00004922"/>
    </source>
</evidence>
<evidence type="ECO:0000256" key="3">
    <source>
        <dbReference type="ARBA" id="ARBA00007222"/>
    </source>
</evidence>
<evidence type="ECO:0000313" key="17">
    <source>
        <dbReference type="EMBL" id="CDF87932.1"/>
    </source>
</evidence>
<proteinExistence type="inferred from homology"/>
<evidence type="ECO:0000256" key="15">
    <source>
        <dbReference type="SAM" id="Phobius"/>
    </source>
</evidence>
<gene>
    <name evidence="17" type="ORF">BN860_17744g</name>
</gene>
<comment type="subcellular location">
    <subcellularLocation>
        <location evidence="1">Endoplasmic reticulum membrane</location>
        <topology evidence="1">Multi-pass membrane protein</topology>
    </subcellularLocation>
</comment>
<dbReference type="AlphaFoldDB" id="A0A8J2T3V8"/>
<keyword evidence="8" id="KW-0677">Repeat</keyword>
<dbReference type="InterPro" id="IPR016093">
    <property type="entry name" value="MIR_motif"/>
</dbReference>
<evidence type="ECO:0000259" key="16">
    <source>
        <dbReference type="PROSITE" id="PS50919"/>
    </source>
</evidence>
<evidence type="ECO:0000256" key="6">
    <source>
        <dbReference type="ARBA" id="ARBA00022679"/>
    </source>
</evidence>
<dbReference type="UniPathway" id="UPA00378"/>
<dbReference type="OrthoDB" id="292747at2759"/>
<dbReference type="Pfam" id="PF02366">
    <property type="entry name" value="PMT"/>
    <property type="match status" value="1"/>
</dbReference>
<feature type="transmembrane region" description="Helical" evidence="15">
    <location>
        <begin position="243"/>
        <end position="265"/>
    </location>
</feature>
<comment type="pathway">
    <text evidence="2">Protein modification; protein glycosylation.</text>
</comment>
<keyword evidence="9" id="KW-0256">Endoplasmic reticulum</keyword>
<dbReference type="SMART" id="SM00472">
    <property type="entry name" value="MIR"/>
    <property type="match status" value="3"/>
</dbReference>